<comment type="catalytic activity">
    <reaction evidence="3">
        <text>adenosylcob(III)inamide + GTP = adenosylcob(III)inamide phosphate + GDP + H(+)</text>
        <dbReference type="Rhea" id="RHEA:15765"/>
        <dbReference type="ChEBI" id="CHEBI:2480"/>
        <dbReference type="ChEBI" id="CHEBI:15378"/>
        <dbReference type="ChEBI" id="CHEBI:37565"/>
        <dbReference type="ChEBI" id="CHEBI:58189"/>
        <dbReference type="ChEBI" id="CHEBI:58502"/>
        <dbReference type="EC" id="2.7.1.156"/>
    </reaction>
</comment>
<dbReference type="Gene3D" id="3.40.50.300">
    <property type="entry name" value="P-loop containing nucleotide triphosphate hydrolases"/>
    <property type="match status" value="1"/>
</dbReference>
<evidence type="ECO:0000256" key="13">
    <source>
        <dbReference type="ARBA" id="ARBA00022777"/>
    </source>
</evidence>
<dbReference type="EC" id="2.7.1.156" evidence="8"/>
<feature type="active site" description="GMP-histidine intermediate" evidence="18">
    <location>
        <position position="50"/>
    </location>
</feature>
<comment type="similarity">
    <text evidence="7">Belongs to the CobU/CobP family.</text>
</comment>
<dbReference type="InterPro" id="IPR003203">
    <property type="entry name" value="CobU/CobP"/>
</dbReference>
<comment type="caution">
    <text evidence="20">The sequence shown here is derived from an EMBL/GenBank/DDBJ whole genome shotgun (WGS) entry which is preliminary data.</text>
</comment>
<evidence type="ECO:0000256" key="7">
    <source>
        <dbReference type="ARBA" id="ARBA00007490"/>
    </source>
</evidence>
<keyword evidence="13 20" id="KW-0418">Kinase</keyword>
<evidence type="ECO:0000256" key="17">
    <source>
        <dbReference type="ARBA" id="ARBA00030571"/>
    </source>
</evidence>
<feature type="binding site" evidence="19">
    <location>
        <position position="88"/>
    </location>
    <ligand>
        <name>GTP</name>
        <dbReference type="ChEBI" id="CHEBI:37565"/>
    </ligand>
</feature>
<dbReference type="RefSeq" id="WP_158740002.1">
    <property type="nucleotide sequence ID" value="NZ_WSLF01000004.1"/>
</dbReference>
<dbReference type="Proteomes" id="UP000483018">
    <property type="component" value="Unassembled WGS sequence"/>
</dbReference>
<keyword evidence="21" id="KW-1185">Reference proteome</keyword>
<keyword evidence="14" id="KW-0067">ATP-binding</keyword>
<dbReference type="GO" id="GO:0043752">
    <property type="term" value="F:adenosylcobinamide kinase activity"/>
    <property type="evidence" value="ECO:0007669"/>
    <property type="project" value="UniProtKB-EC"/>
</dbReference>
<dbReference type="PIRSF" id="PIRSF006135">
    <property type="entry name" value="CobU"/>
    <property type="match status" value="1"/>
</dbReference>
<dbReference type="AlphaFoldDB" id="A0A7C8LF08"/>
<dbReference type="EC" id="2.7.7.62" evidence="9"/>
<comment type="catalytic activity">
    <reaction evidence="1">
        <text>adenosylcob(III)inamide + ATP = adenosylcob(III)inamide phosphate + ADP + H(+)</text>
        <dbReference type="Rhea" id="RHEA:15769"/>
        <dbReference type="ChEBI" id="CHEBI:2480"/>
        <dbReference type="ChEBI" id="CHEBI:15378"/>
        <dbReference type="ChEBI" id="CHEBI:30616"/>
        <dbReference type="ChEBI" id="CHEBI:58502"/>
        <dbReference type="ChEBI" id="CHEBI:456216"/>
        <dbReference type="EC" id="2.7.1.156"/>
    </reaction>
</comment>
<evidence type="ECO:0000256" key="2">
    <source>
        <dbReference type="ARBA" id="ARBA00000711"/>
    </source>
</evidence>
<comment type="pathway">
    <text evidence="5">Cofactor biosynthesis; adenosylcobalamin biosynthesis; adenosylcobalamin from cob(II)yrinate a,c-diamide: step 6/7.</text>
</comment>
<evidence type="ECO:0000256" key="4">
    <source>
        <dbReference type="ARBA" id="ARBA00003889"/>
    </source>
</evidence>
<dbReference type="InterPro" id="IPR027417">
    <property type="entry name" value="P-loop_NTPase"/>
</dbReference>
<evidence type="ECO:0000256" key="1">
    <source>
        <dbReference type="ARBA" id="ARBA00000312"/>
    </source>
</evidence>
<dbReference type="SUPFAM" id="SSF52540">
    <property type="entry name" value="P-loop containing nucleoside triphosphate hydrolases"/>
    <property type="match status" value="1"/>
</dbReference>
<keyword evidence="11" id="KW-0808">Transferase</keyword>
<dbReference type="GO" id="GO:0009236">
    <property type="term" value="P:cobalamin biosynthetic process"/>
    <property type="evidence" value="ECO:0007669"/>
    <property type="project" value="UniProtKB-UniPathway"/>
</dbReference>
<comment type="pathway">
    <text evidence="6">Cofactor biosynthesis; adenosylcobalamin biosynthesis; adenosylcobalamin from cob(II)yrinate a,c-diamide: step 5/7.</text>
</comment>
<dbReference type="PANTHER" id="PTHR34848">
    <property type="match status" value="1"/>
</dbReference>
<organism evidence="20 21">
    <name type="scientific">Defluviitalea raffinosedens</name>
    <dbReference type="NCBI Taxonomy" id="1450156"/>
    <lineage>
        <taxon>Bacteria</taxon>
        <taxon>Bacillati</taxon>
        <taxon>Bacillota</taxon>
        <taxon>Clostridia</taxon>
        <taxon>Lachnospirales</taxon>
        <taxon>Defluviitaleaceae</taxon>
        <taxon>Defluviitalea</taxon>
    </lineage>
</organism>
<gene>
    <name evidence="20" type="ORF">GND95_06280</name>
</gene>
<evidence type="ECO:0000256" key="15">
    <source>
        <dbReference type="ARBA" id="ARBA00023134"/>
    </source>
</evidence>
<evidence type="ECO:0000256" key="5">
    <source>
        <dbReference type="ARBA" id="ARBA00004692"/>
    </source>
</evidence>
<evidence type="ECO:0000313" key="20">
    <source>
        <dbReference type="EMBL" id="KAE9634915.1"/>
    </source>
</evidence>
<evidence type="ECO:0000256" key="11">
    <source>
        <dbReference type="ARBA" id="ARBA00022679"/>
    </source>
</evidence>
<comment type="catalytic activity">
    <reaction evidence="2">
        <text>adenosylcob(III)inamide phosphate + GTP + H(+) = adenosylcob(III)inamide-GDP + diphosphate</text>
        <dbReference type="Rhea" id="RHEA:22712"/>
        <dbReference type="ChEBI" id="CHEBI:15378"/>
        <dbReference type="ChEBI" id="CHEBI:33019"/>
        <dbReference type="ChEBI" id="CHEBI:37565"/>
        <dbReference type="ChEBI" id="CHEBI:58502"/>
        <dbReference type="ChEBI" id="CHEBI:60487"/>
        <dbReference type="EC" id="2.7.7.62"/>
    </reaction>
</comment>
<protein>
    <recommendedName>
        <fullName evidence="16">Adenosylcobinamide kinase</fullName>
        <ecNumber evidence="8">2.7.1.156</ecNumber>
        <ecNumber evidence="9">2.7.7.62</ecNumber>
    </recommendedName>
    <alternativeName>
        <fullName evidence="17">Adenosylcobinamide-phosphate guanylyltransferase</fullName>
    </alternativeName>
</protein>
<sequence>MMTLIIGGSGSGKSSYAEDYIATCSKDSRKYYIATMQVFDKEGQAKVEKHQKMRENKGFHAIEQPISIGKVLEKTGDTPVSESTALLECISNLVANEMFFGNEPKEIKRITEKIIREVEQLNKSFKHLVIVTNNIFEDGMIYDETTMDYIQAMADINKKLAMMADKVIEIVVGIPVVLKEGK</sequence>
<proteinExistence type="inferred from homology"/>
<evidence type="ECO:0000313" key="21">
    <source>
        <dbReference type="Proteomes" id="UP000483018"/>
    </source>
</evidence>
<dbReference type="Pfam" id="PF02283">
    <property type="entry name" value="CobU"/>
    <property type="match status" value="1"/>
</dbReference>
<evidence type="ECO:0000256" key="3">
    <source>
        <dbReference type="ARBA" id="ARBA00001522"/>
    </source>
</evidence>
<evidence type="ECO:0000256" key="18">
    <source>
        <dbReference type="PIRSR" id="PIRSR006135-1"/>
    </source>
</evidence>
<comment type="function">
    <text evidence="4">Catalyzes ATP-dependent phosphorylation of adenosylcobinamide and addition of GMP to adenosylcobinamide phosphate.</text>
</comment>
<evidence type="ECO:0000256" key="16">
    <source>
        <dbReference type="ARBA" id="ARBA00029570"/>
    </source>
</evidence>
<keyword evidence="12 19" id="KW-0547">Nucleotide-binding</keyword>
<keyword evidence="10" id="KW-0169">Cobalamin biosynthesis</keyword>
<keyword evidence="15 19" id="KW-0342">GTP-binding</keyword>
<dbReference type="OrthoDB" id="9799422at2"/>
<evidence type="ECO:0000256" key="8">
    <source>
        <dbReference type="ARBA" id="ARBA00012016"/>
    </source>
</evidence>
<evidence type="ECO:0000256" key="10">
    <source>
        <dbReference type="ARBA" id="ARBA00022573"/>
    </source>
</evidence>
<feature type="binding site" evidence="19">
    <location>
        <begin position="7"/>
        <end position="14"/>
    </location>
    <ligand>
        <name>GTP</name>
        <dbReference type="ChEBI" id="CHEBI:37565"/>
    </ligand>
</feature>
<evidence type="ECO:0000256" key="14">
    <source>
        <dbReference type="ARBA" id="ARBA00022840"/>
    </source>
</evidence>
<name>A0A7C8LF08_9FIRM</name>
<dbReference type="GO" id="GO:0008820">
    <property type="term" value="F:cobinamide phosphate guanylyltransferase activity"/>
    <property type="evidence" value="ECO:0007669"/>
    <property type="project" value="UniProtKB-EC"/>
</dbReference>
<reference evidence="20 21" key="1">
    <citation type="submission" date="2019-12" db="EMBL/GenBank/DDBJ databases">
        <title>Defluviitalea raffinosedens, isolated from a biogas fermenter, genome sequencing and characterization.</title>
        <authorList>
            <person name="Rettenmaier R."/>
            <person name="Schneider M."/>
            <person name="Neuhaus K."/>
            <person name="Liebl W."/>
            <person name="Zverlov V."/>
        </authorList>
    </citation>
    <scope>NUCLEOTIDE SEQUENCE [LARGE SCALE GENOMIC DNA]</scope>
    <source>
        <strain evidence="20 21">249c-K6</strain>
    </source>
</reference>
<feature type="binding site" evidence="19">
    <location>
        <position position="63"/>
    </location>
    <ligand>
        <name>GTP</name>
        <dbReference type="ChEBI" id="CHEBI:37565"/>
    </ligand>
</feature>
<evidence type="ECO:0000256" key="6">
    <source>
        <dbReference type="ARBA" id="ARBA00005159"/>
    </source>
</evidence>
<evidence type="ECO:0000256" key="19">
    <source>
        <dbReference type="PIRSR" id="PIRSR006135-2"/>
    </source>
</evidence>
<dbReference type="UniPathway" id="UPA00148">
    <property type="reaction ID" value="UER00236"/>
</dbReference>
<dbReference type="GO" id="GO:0005525">
    <property type="term" value="F:GTP binding"/>
    <property type="evidence" value="ECO:0007669"/>
    <property type="project" value="UniProtKB-KW"/>
</dbReference>
<evidence type="ECO:0000256" key="12">
    <source>
        <dbReference type="ARBA" id="ARBA00022741"/>
    </source>
</evidence>
<dbReference type="GO" id="GO:0005524">
    <property type="term" value="F:ATP binding"/>
    <property type="evidence" value="ECO:0007669"/>
    <property type="project" value="UniProtKB-KW"/>
</dbReference>
<dbReference type="PANTHER" id="PTHR34848:SF1">
    <property type="entry name" value="BIFUNCTIONAL ADENOSYLCOBALAMIN BIOSYNTHESIS PROTEIN COBU"/>
    <property type="match status" value="1"/>
</dbReference>
<evidence type="ECO:0000256" key="9">
    <source>
        <dbReference type="ARBA" id="ARBA00012523"/>
    </source>
</evidence>
<dbReference type="EMBL" id="WSLF01000004">
    <property type="protein sequence ID" value="KAE9634915.1"/>
    <property type="molecule type" value="Genomic_DNA"/>
</dbReference>
<accession>A0A7C8LF08</accession>